<dbReference type="AlphaFoldDB" id="D0A081"/>
<reference evidence="3" key="1">
    <citation type="journal article" date="2010" name="PLoS Negl. Trop. Dis.">
        <title>The genome sequence of Trypanosoma brucei gambiense, causative agent of chronic human african trypanosomiasis.</title>
        <authorList>
            <person name="Jackson A.P."/>
            <person name="Sanders M."/>
            <person name="Berry A."/>
            <person name="McQuillan J."/>
            <person name="Aslett M.A."/>
            <person name="Quail M.A."/>
            <person name="Chukualim B."/>
            <person name="Capewell P."/>
            <person name="MacLeod A."/>
            <person name="Melville S.E."/>
            <person name="Gibson W."/>
            <person name="Barry J.D."/>
            <person name="Berriman M."/>
            <person name="Hertz-Fowler C."/>
        </authorList>
    </citation>
    <scope>NUCLEOTIDE SEQUENCE [LARGE SCALE GENOMIC DNA]</scope>
    <source>
        <strain evidence="3">MHOM/CI/86/DAL972</strain>
    </source>
</reference>
<evidence type="ECO:0000256" key="1">
    <source>
        <dbReference type="SAM" id="MobiDB-lite"/>
    </source>
</evidence>
<name>D0A081_TRYB9</name>
<gene>
    <name evidence="2" type="ORF">TbgDal_X17420</name>
</gene>
<proteinExistence type="predicted"/>
<evidence type="ECO:0000313" key="2">
    <source>
        <dbReference type="EMBL" id="CBH16639.1"/>
    </source>
</evidence>
<feature type="compositionally biased region" description="Polar residues" evidence="1">
    <location>
        <begin position="76"/>
        <end position="85"/>
    </location>
</feature>
<dbReference type="Proteomes" id="UP000002316">
    <property type="component" value="Chromosome 10"/>
</dbReference>
<evidence type="ECO:0000313" key="3">
    <source>
        <dbReference type="Proteomes" id="UP000002316"/>
    </source>
</evidence>
<dbReference type="KEGG" id="tbg:TbgDal_X17420"/>
<dbReference type="EMBL" id="FN554973">
    <property type="protein sequence ID" value="CBH16639.1"/>
    <property type="molecule type" value="Genomic_DNA"/>
</dbReference>
<organism evidence="2 3">
    <name type="scientific">Trypanosoma brucei gambiense (strain MHOM/CI/86/DAL972)</name>
    <dbReference type="NCBI Taxonomy" id="679716"/>
    <lineage>
        <taxon>Eukaryota</taxon>
        <taxon>Discoba</taxon>
        <taxon>Euglenozoa</taxon>
        <taxon>Kinetoplastea</taxon>
        <taxon>Metakinetoplastina</taxon>
        <taxon>Trypanosomatida</taxon>
        <taxon>Trypanosomatidae</taxon>
        <taxon>Trypanosoma</taxon>
    </lineage>
</organism>
<sequence length="103" mass="12581">MMRDYLHLHNTYGARAINDFLFPPFPFLRFKLAHTHTRTHTYIRVYIYIYIYICNYLHSADTPHTIRLPPPKRSYTKQYQYTSASKRNETRNRVENTTVYFEI</sequence>
<protein>
    <submittedName>
        <fullName evidence="2">Uncharacterized protein</fullName>
    </submittedName>
</protein>
<feature type="region of interest" description="Disordered" evidence="1">
    <location>
        <begin position="68"/>
        <end position="92"/>
    </location>
</feature>
<accession>D0A081</accession>
<dbReference type="RefSeq" id="XP_011778903.1">
    <property type="nucleotide sequence ID" value="XM_011780601.1"/>
</dbReference>
<dbReference type="GeneID" id="23864979"/>